<dbReference type="Pfam" id="PF01979">
    <property type="entry name" value="Amidohydro_1"/>
    <property type="match status" value="1"/>
</dbReference>
<keyword evidence="4 8" id="KW-0479">Metal-binding</keyword>
<dbReference type="EC" id="3.5.4.3" evidence="3 7"/>
<keyword evidence="6 8" id="KW-0862">Zinc</keyword>
<evidence type="ECO:0000256" key="8">
    <source>
        <dbReference type="RuleBase" id="RU366009"/>
    </source>
</evidence>
<comment type="similarity">
    <text evidence="2 8">Belongs to the metallo-dependent hydrolases superfamily. ATZ/TRZ family.</text>
</comment>
<dbReference type="AlphaFoldDB" id="A0A511R190"/>
<protein>
    <recommendedName>
        <fullName evidence="3 7">Guanine deaminase</fullName>
        <shortName evidence="8">Guanase</shortName>
        <ecNumber evidence="3 7">3.5.4.3</ecNumber>
    </recommendedName>
    <alternativeName>
        <fullName evidence="8">Guanine aminohydrolase</fullName>
    </alternativeName>
</protein>
<dbReference type="UniPathway" id="UPA00603">
    <property type="reaction ID" value="UER00660"/>
</dbReference>
<comment type="catalytic activity">
    <reaction evidence="8">
        <text>guanine + H2O + H(+) = xanthine + NH4(+)</text>
        <dbReference type="Rhea" id="RHEA:14665"/>
        <dbReference type="ChEBI" id="CHEBI:15377"/>
        <dbReference type="ChEBI" id="CHEBI:15378"/>
        <dbReference type="ChEBI" id="CHEBI:16235"/>
        <dbReference type="ChEBI" id="CHEBI:17712"/>
        <dbReference type="ChEBI" id="CHEBI:28938"/>
        <dbReference type="EC" id="3.5.4.3"/>
    </reaction>
</comment>
<dbReference type="InterPro" id="IPR054418">
    <property type="entry name" value="MQNX/HUTI_composite_N"/>
</dbReference>
<dbReference type="GO" id="GO:0005829">
    <property type="term" value="C:cytosol"/>
    <property type="evidence" value="ECO:0007669"/>
    <property type="project" value="TreeGrafter"/>
</dbReference>
<organism evidence="11 12">
    <name type="scientific">Meiothermus hypogaeus NBRC 106114</name>
    <dbReference type="NCBI Taxonomy" id="1227553"/>
    <lineage>
        <taxon>Bacteria</taxon>
        <taxon>Thermotogati</taxon>
        <taxon>Deinococcota</taxon>
        <taxon>Deinococci</taxon>
        <taxon>Thermales</taxon>
        <taxon>Thermaceae</taxon>
        <taxon>Meiothermus</taxon>
    </lineage>
</organism>
<dbReference type="Gene3D" id="2.30.40.10">
    <property type="entry name" value="Urease, subunit C, domain 1"/>
    <property type="match status" value="1"/>
</dbReference>
<gene>
    <name evidence="11" type="primary">guaD</name>
    <name evidence="11" type="ORF">MHY01S_07780</name>
</gene>
<evidence type="ECO:0000256" key="5">
    <source>
        <dbReference type="ARBA" id="ARBA00022801"/>
    </source>
</evidence>
<evidence type="ECO:0000256" key="4">
    <source>
        <dbReference type="ARBA" id="ARBA00022723"/>
    </source>
</evidence>
<comment type="pathway">
    <text evidence="1 8">Purine metabolism; guanine degradation; xanthine from guanine: step 1/1.</text>
</comment>
<dbReference type="EMBL" id="BJXL01000016">
    <property type="protein sequence ID" value="GEM82612.1"/>
    <property type="molecule type" value="Genomic_DNA"/>
</dbReference>
<dbReference type="Pfam" id="PF22039">
    <property type="entry name" value="HUTI_composite_bact"/>
    <property type="match status" value="1"/>
</dbReference>
<evidence type="ECO:0000256" key="1">
    <source>
        <dbReference type="ARBA" id="ARBA00004984"/>
    </source>
</evidence>
<dbReference type="NCBIfam" id="TIGR02967">
    <property type="entry name" value="guan_deamin"/>
    <property type="match status" value="1"/>
</dbReference>
<evidence type="ECO:0000256" key="3">
    <source>
        <dbReference type="ARBA" id="ARBA00012781"/>
    </source>
</evidence>
<dbReference type="InterPro" id="IPR006680">
    <property type="entry name" value="Amidohydro-rel"/>
</dbReference>
<dbReference type="Gene3D" id="3.20.20.140">
    <property type="entry name" value="Metal-dependent hydrolases"/>
    <property type="match status" value="1"/>
</dbReference>
<comment type="cofactor">
    <cofactor evidence="8">
        <name>Zn(2+)</name>
        <dbReference type="ChEBI" id="CHEBI:29105"/>
    </cofactor>
    <text evidence="8">Binds 1 zinc ion per subunit.</text>
</comment>
<reference evidence="11 12" key="1">
    <citation type="submission" date="2019-07" db="EMBL/GenBank/DDBJ databases">
        <title>Whole genome shotgun sequence of Meiothermus hypogaeus NBRC 106114.</title>
        <authorList>
            <person name="Hosoyama A."/>
            <person name="Uohara A."/>
            <person name="Ohji S."/>
            <person name="Ichikawa N."/>
        </authorList>
    </citation>
    <scope>NUCLEOTIDE SEQUENCE [LARGE SCALE GENOMIC DNA]</scope>
    <source>
        <strain evidence="11 12">NBRC 106114</strain>
    </source>
</reference>
<evidence type="ECO:0000313" key="11">
    <source>
        <dbReference type="EMBL" id="GEM82612.1"/>
    </source>
</evidence>
<dbReference type="PANTHER" id="PTHR11271:SF6">
    <property type="entry name" value="GUANINE DEAMINASE"/>
    <property type="match status" value="1"/>
</dbReference>
<name>A0A511R190_9DEIN</name>
<evidence type="ECO:0000259" key="10">
    <source>
        <dbReference type="Pfam" id="PF22039"/>
    </source>
</evidence>
<comment type="function">
    <text evidence="8">Catalyzes the hydrolytic deamination of guanine, producing xanthine and ammonia.</text>
</comment>
<comment type="caution">
    <text evidence="11">The sequence shown here is derived from an EMBL/GenBank/DDBJ whole genome shotgun (WGS) entry which is preliminary data.</text>
</comment>
<dbReference type="GO" id="GO:0008270">
    <property type="term" value="F:zinc ion binding"/>
    <property type="evidence" value="ECO:0007669"/>
    <property type="project" value="UniProtKB-UniRule"/>
</dbReference>
<evidence type="ECO:0000256" key="7">
    <source>
        <dbReference type="NCBIfam" id="TIGR02967"/>
    </source>
</evidence>
<dbReference type="InterPro" id="IPR051607">
    <property type="entry name" value="Metallo-dep_hydrolases"/>
</dbReference>
<dbReference type="SUPFAM" id="SSF51556">
    <property type="entry name" value="Metallo-dependent hydrolases"/>
    <property type="match status" value="1"/>
</dbReference>
<dbReference type="OrthoDB" id="9807210at2"/>
<dbReference type="GO" id="GO:0006147">
    <property type="term" value="P:guanine catabolic process"/>
    <property type="evidence" value="ECO:0007669"/>
    <property type="project" value="UniProtKB-UniRule"/>
</dbReference>
<feature type="domain" description="Amidohydrolase-related" evidence="9">
    <location>
        <begin position="63"/>
        <end position="425"/>
    </location>
</feature>
<keyword evidence="5 8" id="KW-0378">Hydrolase</keyword>
<sequence length="430" mass="47270">MTFILRGSIVHTPKNPFREAEALQAFSDGGVAIAEGKIAALGPFAEVARQYPAAPVQDCREGVLLPGMVDTHVHYPQTRVIGAMGYSLLEWLEQRTLPLEARLSDNKLARELAREFVRLLLRNGTTTALVFGSHFQGATANLFGAAEDVGLRIIAGQVCSDRLLRPELHTTPEQSYAEQKMLIRRFHGRGKLRYAVTPRFALSASEALLEVCQTLLQEHPDLHFTTHINENTDEIRKVAELFPWSSHYLQTYDRFGLVTKHSVFAHNVHPTEPELARLAEAKAAIAHCPSSNAFIGSGIFPMRQHLRHGVRFGLGSDVGGGTGFSLLKEGLTAYIAQRYAQDGVNLTPTHLLYLATQAGAEILGLGEEVGSFAPGKAADVVWVRPEPGSTLEVHFRHLNSVEDLLGSLFTLHGEAKVQKVWLEGREAPLD</sequence>
<accession>A0A511R190</accession>
<dbReference type="SUPFAM" id="SSF51338">
    <property type="entry name" value="Composite domain of metallo-dependent hydrolases"/>
    <property type="match status" value="1"/>
</dbReference>
<dbReference type="InterPro" id="IPR011059">
    <property type="entry name" value="Metal-dep_hydrolase_composite"/>
</dbReference>
<dbReference type="PANTHER" id="PTHR11271">
    <property type="entry name" value="GUANINE DEAMINASE"/>
    <property type="match status" value="1"/>
</dbReference>
<dbReference type="InterPro" id="IPR014311">
    <property type="entry name" value="Guanine_deaminase"/>
</dbReference>
<dbReference type="RefSeq" id="WP_119340993.1">
    <property type="nucleotide sequence ID" value="NZ_BJXL01000016.1"/>
</dbReference>
<dbReference type="GO" id="GO:0008892">
    <property type="term" value="F:guanine deaminase activity"/>
    <property type="evidence" value="ECO:0007669"/>
    <property type="project" value="UniProtKB-UniRule"/>
</dbReference>
<evidence type="ECO:0000313" key="12">
    <source>
        <dbReference type="Proteomes" id="UP000321197"/>
    </source>
</evidence>
<proteinExistence type="inferred from homology"/>
<evidence type="ECO:0000259" key="9">
    <source>
        <dbReference type="Pfam" id="PF01979"/>
    </source>
</evidence>
<dbReference type="InterPro" id="IPR032466">
    <property type="entry name" value="Metal_Hydrolase"/>
</dbReference>
<dbReference type="NCBIfam" id="NF006679">
    <property type="entry name" value="PRK09228.1"/>
    <property type="match status" value="1"/>
</dbReference>
<feature type="domain" description="Aminodeoxyfutalosine deaminase/Imidazolonepropionase-like composite" evidence="10">
    <location>
        <begin position="29"/>
        <end position="54"/>
    </location>
</feature>
<dbReference type="Proteomes" id="UP000321197">
    <property type="component" value="Unassembled WGS sequence"/>
</dbReference>
<evidence type="ECO:0000256" key="6">
    <source>
        <dbReference type="ARBA" id="ARBA00022833"/>
    </source>
</evidence>
<evidence type="ECO:0000256" key="2">
    <source>
        <dbReference type="ARBA" id="ARBA00006745"/>
    </source>
</evidence>